<dbReference type="EMBL" id="AMGV01000001">
    <property type="protein sequence ID" value="KEF62578.1"/>
    <property type="molecule type" value="Genomic_DNA"/>
</dbReference>
<keyword evidence="2" id="KW-1185">Reference proteome</keyword>
<evidence type="ECO:0000313" key="2">
    <source>
        <dbReference type="Proteomes" id="UP000027920"/>
    </source>
</evidence>
<dbReference type="AlphaFoldDB" id="A0A072PTA0"/>
<proteinExistence type="predicted"/>
<reference evidence="1 2" key="1">
    <citation type="submission" date="2013-03" db="EMBL/GenBank/DDBJ databases">
        <title>The Genome Sequence of Exophiala aquamarina CBS 119918.</title>
        <authorList>
            <consortium name="The Broad Institute Genomics Platform"/>
            <person name="Cuomo C."/>
            <person name="de Hoog S."/>
            <person name="Gorbushina A."/>
            <person name="Walker B."/>
            <person name="Young S.K."/>
            <person name="Zeng Q."/>
            <person name="Gargeya S."/>
            <person name="Fitzgerald M."/>
            <person name="Haas B."/>
            <person name="Abouelleil A."/>
            <person name="Allen A.W."/>
            <person name="Alvarado L."/>
            <person name="Arachchi H.M."/>
            <person name="Berlin A.M."/>
            <person name="Chapman S.B."/>
            <person name="Gainer-Dewar J."/>
            <person name="Goldberg J."/>
            <person name="Griggs A."/>
            <person name="Gujja S."/>
            <person name="Hansen M."/>
            <person name="Howarth C."/>
            <person name="Imamovic A."/>
            <person name="Ireland A."/>
            <person name="Larimer J."/>
            <person name="McCowan C."/>
            <person name="Murphy C."/>
            <person name="Pearson M."/>
            <person name="Poon T.W."/>
            <person name="Priest M."/>
            <person name="Roberts A."/>
            <person name="Saif S."/>
            <person name="Shea T."/>
            <person name="Sisk P."/>
            <person name="Sykes S."/>
            <person name="Wortman J."/>
            <person name="Nusbaum C."/>
            <person name="Birren B."/>
        </authorList>
    </citation>
    <scope>NUCLEOTIDE SEQUENCE [LARGE SCALE GENOMIC DNA]</scope>
    <source>
        <strain evidence="1 2">CBS 119918</strain>
    </source>
</reference>
<organism evidence="1 2">
    <name type="scientific">Exophiala aquamarina CBS 119918</name>
    <dbReference type="NCBI Taxonomy" id="1182545"/>
    <lineage>
        <taxon>Eukaryota</taxon>
        <taxon>Fungi</taxon>
        <taxon>Dikarya</taxon>
        <taxon>Ascomycota</taxon>
        <taxon>Pezizomycotina</taxon>
        <taxon>Eurotiomycetes</taxon>
        <taxon>Chaetothyriomycetidae</taxon>
        <taxon>Chaetothyriales</taxon>
        <taxon>Herpotrichiellaceae</taxon>
        <taxon>Exophiala</taxon>
    </lineage>
</organism>
<evidence type="ECO:0008006" key="3">
    <source>
        <dbReference type="Google" id="ProtNLM"/>
    </source>
</evidence>
<dbReference type="VEuPathDB" id="FungiDB:A1O9_00551"/>
<gene>
    <name evidence="1" type="ORF">A1O9_00551</name>
</gene>
<dbReference type="Proteomes" id="UP000027920">
    <property type="component" value="Unassembled WGS sequence"/>
</dbReference>
<sequence>MTFPAAPYEQESAFLQLPTETRLHIYSYILPRKTLDIDLCTIQRPTQNYFPSIRRHRASIGKLSPISSLVSQVLELENITRRNGLHLLSVSRRTRDELRPLLSALLVRFHCPKCFEDLLANLSHGLGVGVASWMRHVEIRFDCGNGLFVPGTRHAPHYSRGGTPSLARFMASEAMQAVQRSAWLYYGRLDLMGREKWKLMRAETKDSSDSAVQFSLGQPQESHRGWIISGWFDI</sequence>
<dbReference type="GeneID" id="25275502"/>
<evidence type="ECO:0000313" key="1">
    <source>
        <dbReference type="EMBL" id="KEF62578.1"/>
    </source>
</evidence>
<comment type="caution">
    <text evidence="1">The sequence shown here is derived from an EMBL/GenBank/DDBJ whole genome shotgun (WGS) entry which is preliminary data.</text>
</comment>
<dbReference type="HOGENOM" id="CLU_063709_0_0_1"/>
<protein>
    <recommendedName>
        <fullName evidence="3">F-box domain-containing protein</fullName>
    </recommendedName>
</protein>
<dbReference type="OrthoDB" id="4160558at2759"/>
<accession>A0A072PTA0</accession>
<dbReference type="RefSeq" id="XP_013265168.1">
    <property type="nucleotide sequence ID" value="XM_013409714.1"/>
</dbReference>
<name>A0A072PTA0_9EURO</name>